<reference evidence="12 13" key="1">
    <citation type="submission" date="2019-12" db="EMBL/GenBank/DDBJ databases">
        <title>Mucilaginibacter sp. HME9299 genome sequencing and assembly.</title>
        <authorList>
            <person name="Kang H."/>
            <person name="Kim H."/>
            <person name="Joh K."/>
        </authorList>
    </citation>
    <scope>NUCLEOTIDE SEQUENCE [LARGE SCALE GENOMIC DNA]</scope>
    <source>
        <strain evidence="12 13">HME9299</strain>
    </source>
</reference>
<evidence type="ECO:0000256" key="5">
    <source>
        <dbReference type="ARBA" id="ARBA00022519"/>
    </source>
</evidence>
<dbReference type="InterPro" id="IPR008969">
    <property type="entry name" value="CarboxyPept-like_regulatory"/>
</dbReference>
<dbReference type="InterPro" id="IPR006260">
    <property type="entry name" value="TonB/TolA_C"/>
</dbReference>
<dbReference type="Pfam" id="PF03544">
    <property type="entry name" value="TonB_C"/>
    <property type="match status" value="1"/>
</dbReference>
<name>A0A6I4IQS6_9SPHI</name>
<evidence type="ECO:0000256" key="2">
    <source>
        <dbReference type="ARBA" id="ARBA00006555"/>
    </source>
</evidence>
<comment type="similarity">
    <text evidence="2">Belongs to the TonB family.</text>
</comment>
<evidence type="ECO:0000256" key="7">
    <source>
        <dbReference type="ARBA" id="ARBA00022927"/>
    </source>
</evidence>
<dbReference type="RefSeq" id="WP_157542539.1">
    <property type="nucleotide sequence ID" value="NZ_WQLA01000005.1"/>
</dbReference>
<evidence type="ECO:0000313" key="13">
    <source>
        <dbReference type="Proteomes" id="UP000434850"/>
    </source>
</evidence>
<evidence type="ECO:0000313" key="12">
    <source>
        <dbReference type="EMBL" id="MVN92223.1"/>
    </source>
</evidence>
<dbReference type="Pfam" id="PF13715">
    <property type="entry name" value="CarbopepD_reg_2"/>
    <property type="match status" value="1"/>
</dbReference>
<dbReference type="GO" id="GO:0098797">
    <property type="term" value="C:plasma membrane protein complex"/>
    <property type="evidence" value="ECO:0007669"/>
    <property type="project" value="TreeGrafter"/>
</dbReference>
<keyword evidence="9 10" id="KW-0472">Membrane</keyword>
<keyword evidence="3" id="KW-0813">Transport</keyword>
<dbReference type="NCBIfam" id="TIGR01352">
    <property type="entry name" value="tonB_Cterm"/>
    <property type="match status" value="1"/>
</dbReference>
<dbReference type="SUPFAM" id="SSF49464">
    <property type="entry name" value="Carboxypeptidase regulatory domain-like"/>
    <property type="match status" value="1"/>
</dbReference>
<comment type="caution">
    <text evidence="12">The sequence shown here is derived from an EMBL/GenBank/DDBJ whole genome shotgun (WGS) entry which is preliminary data.</text>
</comment>
<feature type="transmembrane region" description="Helical" evidence="10">
    <location>
        <begin position="75"/>
        <end position="97"/>
    </location>
</feature>
<dbReference type="SUPFAM" id="SSF74653">
    <property type="entry name" value="TolA/TonB C-terminal domain"/>
    <property type="match status" value="1"/>
</dbReference>
<dbReference type="AlphaFoldDB" id="A0A6I4IQS6"/>
<dbReference type="OrthoDB" id="1112758at2"/>
<evidence type="ECO:0000259" key="11">
    <source>
        <dbReference type="Pfam" id="PF03544"/>
    </source>
</evidence>
<dbReference type="PANTHER" id="PTHR33446">
    <property type="entry name" value="PROTEIN TONB-RELATED"/>
    <property type="match status" value="1"/>
</dbReference>
<dbReference type="GO" id="GO:0015031">
    <property type="term" value="P:protein transport"/>
    <property type="evidence" value="ECO:0007669"/>
    <property type="project" value="UniProtKB-KW"/>
</dbReference>
<dbReference type="GO" id="GO:0055085">
    <property type="term" value="P:transmembrane transport"/>
    <property type="evidence" value="ECO:0007669"/>
    <property type="project" value="InterPro"/>
</dbReference>
<dbReference type="EMBL" id="WQLA01000005">
    <property type="protein sequence ID" value="MVN92223.1"/>
    <property type="molecule type" value="Genomic_DNA"/>
</dbReference>
<evidence type="ECO:0000256" key="8">
    <source>
        <dbReference type="ARBA" id="ARBA00022989"/>
    </source>
</evidence>
<evidence type="ECO:0000256" key="3">
    <source>
        <dbReference type="ARBA" id="ARBA00022448"/>
    </source>
</evidence>
<evidence type="ECO:0000256" key="6">
    <source>
        <dbReference type="ARBA" id="ARBA00022692"/>
    </source>
</evidence>
<evidence type="ECO:0000256" key="4">
    <source>
        <dbReference type="ARBA" id="ARBA00022475"/>
    </source>
</evidence>
<keyword evidence="4" id="KW-1003">Cell membrane</keyword>
<accession>A0A6I4IQS6</accession>
<keyword evidence="13" id="KW-1185">Reference proteome</keyword>
<evidence type="ECO:0000256" key="9">
    <source>
        <dbReference type="ARBA" id="ARBA00023136"/>
    </source>
</evidence>
<dbReference type="InterPro" id="IPR051045">
    <property type="entry name" value="TonB-dependent_transducer"/>
</dbReference>
<dbReference type="PANTHER" id="PTHR33446:SF2">
    <property type="entry name" value="PROTEIN TONB"/>
    <property type="match status" value="1"/>
</dbReference>
<organism evidence="12 13">
    <name type="scientific">Mucilaginibacter aquatilis</name>
    <dbReference type="NCBI Taxonomy" id="1517760"/>
    <lineage>
        <taxon>Bacteria</taxon>
        <taxon>Pseudomonadati</taxon>
        <taxon>Bacteroidota</taxon>
        <taxon>Sphingobacteriia</taxon>
        <taxon>Sphingobacteriales</taxon>
        <taxon>Sphingobacteriaceae</taxon>
        <taxon>Mucilaginibacter</taxon>
    </lineage>
</organism>
<dbReference type="GO" id="GO:0031992">
    <property type="term" value="F:energy transducer activity"/>
    <property type="evidence" value="ECO:0007669"/>
    <property type="project" value="TreeGrafter"/>
</dbReference>
<keyword evidence="5" id="KW-0997">Cell inner membrane</keyword>
<sequence length="438" mass="48148">MSNKTPDILLIQKYLNGELDARAMHELERRALNDPFLAEALEGYQLIEKSQESNLAELQRTLQQRIEPKQKRVSLWPAFSIAASILVFLSIGGWWLLNYRPAANQPKLPAADKTTVVKNKPAVSSAPQQFKQEPIAVIKPSAPATQRFVQPSPVTEANEAVASSAIEDDVQMRFLVPGKDTSAKMKSKLLTADVFKAKKELQNAHNDSLLSKTLPQALAGRIAGIQVKAAPITSPQIVLRGTSSYNKQANQAKIITGQILDEDGKQPLAGVTVKVNSSGLGVNTDAQGRFKIAATDKDELSIAFIGYNTQQVKLGSKDSLNVILKQNHQSLSEVMAIGYGRPREPQEVLQEAHPADGWQNLYNYLNKEARVSNGQTGVVRLSFIVGTNGTLNDFEVLKSMGAVMDEKAIDLIKNGPRWRPNANGKPETVKLRVRFRKE</sequence>
<dbReference type="Gene3D" id="2.60.40.1120">
    <property type="entry name" value="Carboxypeptidase-like, regulatory domain"/>
    <property type="match status" value="1"/>
</dbReference>
<dbReference type="Gene3D" id="3.30.1150.10">
    <property type="match status" value="1"/>
</dbReference>
<keyword evidence="6 10" id="KW-0812">Transmembrane</keyword>
<comment type="subcellular location">
    <subcellularLocation>
        <location evidence="1">Cell inner membrane</location>
        <topology evidence="1">Single-pass membrane protein</topology>
        <orientation evidence="1">Periplasmic side</orientation>
    </subcellularLocation>
</comment>
<protein>
    <submittedName>
        <fullName evidence="12">TonB family protein</fullName>
    </submittedName>
</protein>
<keyword evidence="7" id="KW-0653">Protein transport</keyword>
<gene>
    <name evidence="12" type="ORF">GO816_13895</name>
</gene>
<dbReference type="InterPro" id="IPR037682">
    <property type="entry name" value="TonB_C"/>
</dbReference>
<evidence type="ECO:0000256" key="1">
    <source>
        <dbReference type="ARBA" id="ARBA00004383"/>
    </source>
</evidence>
<feature type="domain" description="TonB C-terminal" evidence="11">
    <location>
        <begin position="372"/>
        <end position="436"/>
    </location>
</feature>
<evidence type="ECO:0000256" key="10">
    <source>
        <dbReference type="SAM" id="Phobius"/>
    </source>
</evidence>
<keyword evidence="8 10" id="KW-1133">Transmembrane helix</keyword>
<proteinExistence type="inferred from homology"/>
<dbReference type="Proteomes" id="UP000434850">
    <property type="component" value="Unassembled WGS sequence"/>
</dbReference>